<dbReference type="Gramene" id="Os02t0245200-02">
    <property type="protein sequence ID" value="Os02t0245200-02"/>
    <property type="gene ID" value="Os02g0245200"/>
</dbReference>
<dbReference type="AlphaFoldDB" id="A0A0P0VGZ3"/>
<keyword evidence="1" id="KW-0812">Transmembrane</keyword>
<reference evidence="3" key="2">
    <citation type="journal article" date="2008" name="Nucleic Acids Res.">
        <title>The rice annotation project database (RAP-DB): 2008 update.</title>
        <authorList>
            <consortium name="The rice annotation project (RAP)"/>
        </authorList>
    </citation>
    <scope>GENOME REANNOTATION</scope>
    <source>
        <strain evidence="3">cv. Nipponbare</strain>
    </source>
</reference>
<name>A0A0P0VGZ3_ORYSJ</name>
<dbReference type="Proteomes" id="UP000000763">
    <property type="component" value="Chromosome 2"/>
</dbReference>
<evidence type="ECO:0000313" key="2">
    <source>
        <dbReference type="EMBL" id="BAF08334.1"/>
    </source>
</evidence>
<reference evidence="2 3" key="1">
    <citation type="journal article" date="2005" name="Nature">
        <title>The map-based sequence of the rice genome.</title>
        <authorList>
            <consortium name="International rice genome sequencing project (IRGSP)"/>
            <person name="Matsumoto T."/>
            <person name="Wu J."/>
            <person name="Kanamori H."/>
            <person name="Katayose Y."/>
            <person name="Fujisawa M."/>
            <person name="Namiki N."/>
            <person name="Mizuno H."/>
            <person name="Yamamoto K."/>
            <person name="Antonio B.A."/>
            <person name="Baba T."/>
            <person name="Sakata K."/>
            <person name="Nagamura Y."/>
            <person name="Aoki H."/>
            <person name="Arikawa K."/>
            <person name="Arita K."/>
            <person name="Bito T."/>
            <person name="Chiden Y."/>
            <person name="Fujitsuka N."/>
            <person name="Fukunaka R."/>
            <person name="Hamada M."/>
            <person name="Harada C."/>
            <person name="Hayashi A."/>
            <person name="Hijishita S."/>
            <person name="Honda M."/>
            <person name="Hosokawa S."/>
            <person name="Ichikawa Y."/>
            <person name="Idonuma A."/>
            <person name="Iijima M."/>
            <person name="Ikeda M."/>
            <person name="Ikeno M."/>
            <person name="Ito K."/>
            <person name="Ito S."/>
            <person name="Ito T."/>
            <person name="Ito Y."/>
            <person name="Ito Y."/>
            <person name="Iwabuchi A."/>
            <person name="Kamiya K."/>
            <person name="Karasawa W."/>
            <person name="Kurita K."/>
            <person name="Katagiri S."/>
            <person name="Kikuta A."/>
            <person name="Kobayashi H."/>
            <person name="Kobayashi N."/>
            <person name="Machita K."/>
            <person name="Maehara T."/>
            <person name="Masukawa M."/>
            <person name="Mizubayashi T."/>
            <person name="Mukai Y."/>
            <person name="Nagasaki H."/>
            <person name="Nagata Y."/>
            <person name="Naito S."/>
            <person name="Nakashima M."/>
            <person name="Nakama Y."/>
            <person name="Nakamichi Y."/>
            <person name="Nakamura M."/>
            <person name="Meguro A."/>
            <person name="Negishi M."/>
            <person name="Ohta I."/>
            <person name="Ohta T."/>
            <person name="Okamoto M."/>
            <person name="Ono N."/>
            <person name="Saji S."/>
            <person name="Sakaguchi M."/>
            <person name="Sakai K."/>
            <person name="Shibata M."/>
            <person name="Shimokawa T."/>
            <person name="Song J."/>
            <person name="Takazaki Y."/>
            <person name="Terasawa K."/>
            <person name="Tsugane M."/>
            <person name="Tsuji K."/>
            <person name="Ueda S."/>
            <person name="Waki K."/>
            <person name="Yamagata H."/>
            <person name="Yamamoto M."/>
            <person name="Yamamoto S."/>
            <person name="Yamane H."/>
            <person name="Yoshiki S."/>
            <person name="Yoshihara R."/>
            <person name="Yukawa K."/>
            <person name="Zhong H."/>
            <person name="Yano M."/>
            <person name="Yuan Q."/>
            <person name="Ouyang S."/>
            <person name="Liu J."/>
            <person name="Jones K.M."/>
            <person name="Gansberger K."/>
            <person name="Moffat K."/>
            <person name="Hill J."/>
            <person name="Bera J."/>
            <person name="Fadrosh D."/>
            <person name="Jin S."/>
            <person name="Johri S."/>
            <person name="Kim M."/>
            <person name="Overton L."/>
            <person name="Reardon M."/>
            <person name="Tsitrin T."/>
            <person name="Vuong H."/>
            <person name="Weaver B."/>
            <person name="Ciecko A."/>
            <person name="Tallon L."/>
            <person name="Jackson J."/>
            <person name="Pai G."/>
            <person name="Aken S.V."/>
            <person name="Utterback T."/>
            <person name="Reidmuller S."/>
            <person name="Feldblyum T."/>
            <person name="Hsiao J."/>
            <person name="Zismann V."/>
            <person name="Iobst S."/>
            <person name="de Vazeille A.R."/>
            <person name="Buell C.R."/>
            <person name="Ying K."/>
            <person name="Li Y."/>
            <person name="Lu T."/>
            <person name="Huang Y."/>
            <person name="Zhao Q."/>
            <person name="Feng Q."/>
            <person name="Zhang L."/>
            <person name="Zhu J."/>
            <person name="Weng Q."/>
            <person name="Mu J."/>
            <person name="Lu Y."/>
            <person name="Fan D."/>
            <person name="Liu Y."/>
            <person name="Guan J."/>
            <person name="Zhang Y."/>
            <person name="Yu S."/>
            <person name="Liu X."/>
            <person name="Zhang Y."/>
            <person name="Hong G."/>
            <person name="Han B."/>
            <person name="Choisne N."/>
            <person name="Demange N."/>
            <person name="Orjeda G."/>
            <person name="Samain S."/>
            <person name="Cattolico L."/>
            <person name="Pelletier E."/>
            <person name="Couloux A."/>
            <person name="Segurens B."/>
            <person name="Wincker P."/>
            <person name="D'Hont A."/>
            <person name="Scarpelli C."/>
            <person name="Weissenbach J."/>
            <person name="Salanoubat M."/>
            <person name="Quetier F."/>
            <person name="Yu Y."/>
            <person name="Kim H.R."/>
            <person name="Rambo T."/>
            <person name="Currie J."/>
            <person name="Collura K."/>
            <person name="Luo M."/>
            <person name="Yang T."/>
            <person name="Ammiraju J.S.S."/>
            <person name="Engler F."/>
            <person name="Soderlund C."/>
            <person name="Wing R.A."/>
            <person name="Palmer L.E."/>
            <person name="de la Bastide M."/>
            <person name="Spiegel L."/>
            <person name="Nascimento L."/>
            <person name="Zutavern T."/>
            <person name="O'Shaughnessy A."/>
            <person name="Dike S."/>
            <person name="Dedhia N."/>
            <person name="Preston R."/>
            <person name="Balija V."/>
            <person name="McCombie W.R."/>
            <person name="Chow T."/>
            <person name="Chen H."/>
            <person name="Chung M."/>
            <person name="Chen C."/>
            <person name="Shaw J."/>
            <person name="Wu H."/>
            <person name="Hsiao K."/>
            <person name="Chao Y."/>
            <person name="Chu M."/>
            <person name="Cheng C."/>
            <person name="Hour A."/>
            <person name="Lee P."/>
            <person name="Lin S."/>
            <person name="Lin Y."/>
            <person name="Liou J."/>
            <person name="Liu S."/>
            <person name="Hsing Y."/>
            <person name="Raghuvanshi S."/>
            <person name="Mohanty A."/>
            <person name="Bharti A.K."/>
            <person name="Gaur A."/>
            <person name="Gupta V."/>
            <person name="Kumar D."/>
            <person name="Ravi V."/>
            <person name="Vij S."/>
            <person name="Kapur A."/>
            <person name="Khurana P."/>
            <person name="Khurana P."/>
            <person name="Khurana J.P."/>
            <person name="Tyagi A.K."/>
            <person name="Gaikwad K."/>
            <person name="Singh A."/>
            <person name="Dalal V."/>
            <person name="Srivastava S."/>
            <person name="Dixit A."/>
            <person name="Pal A.K."/>
            <person name="Ghazi I.A."/>
            <person name="Yadav M."/>
            <person name="Pandit A."/>
            <person name="Bhargava A."/>
            <person name="Sureshbabu K."/>
            <person name="Batra K."/>
            <person name="Sharma T.R."/>
            <person name="Mohapatra T."/>
            <person name="Singh N.K."/>
            <person name="Messing J."/>
            <person name="Nelson A.B."/>
            <person name="Fuks G."/>
            <person name="Kavchok S."/>
            <person name="Keizer G."/>
            <person name="Linton E."/>
            <person name="Llaca V."/>
            <person name="Song R."/>
            <person name="Tanyolac B."/>
            <person name="Young S."/>
            <person name="Ho-Il K."/>
            <person name="Hahn J.H."/>
            <person name="Sangsakoo G."/>
            <person name="Vanavichit A."/>
            <person name="de Mattos Luiz.A.T."/>
            <person name="Zimmer P.D."/>
            <person name="Malone G."/>
            <person name="Dellagostin O."/>
            <person name="de Oliveira A.C."/>
            <person name="Bevan M."/>
            <person name="Bancroft I."/>
            <person name="Minx P."/>
            <person name="Cordum H."/>
            <person name="Wilson R."/>
            <person name="Cheng Z."/>
            <person name="Jin W."/>
            <person name="Jiang J."/>
            <person name="Leong S.A."/>
            <person name="Iwama H."/>
            <person name="Gojobori T."/>
            <person name="Itoh T."/>
            <person name="Niimura Y."/>
            <person name="Fujii Y."/>
            <person name="Habara T."/>
            <person name="Sakai H."/>
            <person name="Sato Y."/>
            <person name="Wilson G."/>
            <person name="Kumar K."/>
            <person name="McCouch S."/>
            <person name="Juretic N."/>
            <person name="Hoen D."/>
            <person name="Wright S."/>
            <person name="Bruskiewich R."/>
            <person name="Bureau T."/>
            <person name="Miyao A."/>
            <person name="Hirochika H."/>
            <person name="Nishikawa T."/>
            <person name="Kadowaki K."/>
            <person name="Sugiura M."/>
            <person name="Burr B."/>
            <person name="Sasaki T."/>
        </authorList>
    </citation>
    <scope>NUCLEOTIDE SEQUENCE [LARGE SCALE GENOMIC DNA]</scope>
    <source>
        <strain evidence="3">cv. Nipponbare</strain>
    </source>
</reference>
<evidence type="ECO:0000256" key="1">
    <source>
        <dbReference type="SAM" id="Phobius"/>
    </source>
</evidence>
<keyword evidence="1" id="KW-0472">Membrane</keyword>
<organism evidence="2 3">
    <name type="scientific">Oryza sativa subsp. japonica</name>
    <name type="common">Rice</name>
    <dbReference type="NCBI Taxonomy" id="39947"/>
    <lineage>
        <taxon>Eukaryota</taxon>
        <taxon>Viridiplantae</taxon>
        <taxon>Streptophyta</taxon>
        <taxon>Embryophyta</taxon>
        <taxon>Tracheophyta</taxon>
        <taxon>Spermatophyta</taxon>
        <taxon>Magnoliopsida</taxon>
        <taxon>Liliopsida</taxon>
        <taxon>Poales</taxon>
        <taxon>Poaceae</taxon>
        <taxon>BOP clade</taxon>
        <taxon>Oryzoideae</taxon>
        <taxon>Oryzeae</taxon>
        <taxon>Oryzinae</taxon>
        <taxon>Oryza</taxon>
        <taxon>Oryza sativa</taxon>
    </lineage>
</organism>
<feature type="transmembrane region" description="Helical" evidence="1">
    <location>
        <begin position="27"/>
        <end position="48"/>
    </location>
</feature>
<dbReference type="OrthoDB" id="10327683at2759"/>
<sequence length="201" mass="23294">MPTDTKYRAVYGIYFLSNPCMDNLLNLNWGIILLFYLVEDLVATALWLNSKRRGVERAGSELLATIDKAYRFINGDWEQQEQRQHRPEKHCEERTARAPEHREWVTSARGGAARPTGTVVVDFNFLIIPQTGIISFAPYRELLNNTSYVLFHHEYVQICIQDNLLLNSDVKLLTAIERYLKNMICDKFILVKISRSAMLLI</sequence>
<protein>
    <submittedName>
        <fullName evidence="2">Os02g0245200 protein</fullName>
    </submittedName>
</protein>
<accession>A0A0P0VGZ3</accession>
<keyword evidence="1" id="KW-1133">Transmembrane helix</keyword>
<dbReference type="KEGG" id="dosa:Os02g0245200"/>
<dbReference type="EMBL" id="AP008208">
    <property type="protein sequence ID" value="BAF08334.1"/>
    <property type="molecule type" value="Genomic_DNA"/>
</dbReference>
<proteinExistence type="predicted"/>
<evidence type="ECO:0000313" key="3">
    <source>
        <dbReference type="Proteomes" id="UP000000763"/>
    </source>
</evidence>
<gene>
    <name evidence="2" type="ordered locus">Os02g0245200</name>
</gene>